<accession>A0A0H2XVP4</accession>
<sequence length="116" mass="12326">MSETSDGASQQLLTTLRNGTNASAGRRDPFDMPPCVADVARNGAGAQRVTVLDPSFEPSLHVFEQDGGWQWALTVKRATGVGVKVVAFSREGFRGEAEAYAAGQLARAEYDHAVTA</sequence>
<proteinExistence type="predicted"/>
<feature type="compositionally biased region" description="Polar residues" evidence="1">
    <location>
        <begin position="1"/>
        <end position="23"/>
    </location>
</feature>
<dbReference type="HOGENOM" id="CLU_168807_0_0_4"/>
<gene>
    <name evidence="2" type="ordered locus">Bcen_3652</name>
</gene>
<evidence type="ECO:0000313" key="2">
    <source>
        <dbReference type="EMBL" id="ABF78544.1"/>
    </source>
</evidence>
<feature type="region of interest" description="Disordered" evidence="1">
    <location>
        <begin position="1"/>
        <end position="31"/>
    </location>
</feature>
<dbReference type="AlphaFoldDB" id="A0A0H2XVP4"/>
<organism evidence="2">
    <name type="scientific">Burkholderia orbicola (strain AU 1054)</name>
    <dbReference type="NCBI Taxonomy" id="331271"/>
    <lineage>
        <taxon>Bacteria</taxon>
        <taxon>Pseudomonadati</taxon>
        <taxon>Pseudomonadota</taxon>
        <taxon>Betaproteobacteria</taxon>
        <taxon>Burkholderiales</taxon>
        <taxon>Burkholderiaceae</taxon>
        <taxon>Burkholderia</taxon>
        <taxon>Burkholderia cepacia complex</taxon>
        <taxon>Burkholderia orbicola</taxon>
    </lineage>
</organism>
<evidence type="ECO:0000256" key="1">
    <source>
        <dbReference type="SAM" id="MobiDB-lite"/>
    </source>
</evidence>
<protein>
    <submittedName>
        <fullName evidence="2">Uncharacterized protein</fullName>
    </submittedName>
</protein>
<reference evidence="2" key="1">
    <citation type="submission" date="2006-05" db="EMBL/GenBank/DDBJ databases">
        <title>Complete sequence of chromosome 2 of Burkholderia cenocepacia AU 1054.</title>
        <authorList>
            <consortium name="US DOE Joint Genome Institute"/>
            <person name="Copeland A."/>
            <person name="Lucas S."/>
            <person name="Lapidus A."/>
            <person name="Barry K."/>
            <person name="Detter J.C."/>
            <person name="Glavina del Rio T."/>
            <person name="Hammon N."/>
            <person name="Israni S."/>
            <person name="Dalin E."/>
            <person name="Tice H."/>
            <person name="Pitluck S."/>
            <person name="Chain P."/>
            <person name="Malfatti S."/>
            <person name="Shin M."/>
            <person name="Vergez L."/>
            <person name="Schmutz J."/>
            <person name="Larimer F."/>
            <person name="Land M."/>
            <person name="Hauser L."/>
            <person name="Kyrpides N."/>
            <person name="Lykidis A."/>
            <person name="LiPuma J.J."/>
            <person name="Konstantinidis K."/>
            <person name="Tiedje J.M."/>
            <person name="Richardson P."/>
        </authorList>
    </citation>
    <scope>NUCLEOTIDE SEQUENCE [LARGE SCALE GENOMIC DNA]</scope>
    <source>
        <strain evidence="2">AU 1054</strain>
    </source>
</reference>
<dbReference type="EMBL" id="CP000379">
    <property type="protein sequence ID" value="ABF78544.1"/>
    <property type="molecule type" value="Genomic_DNA"/>
</dbReference>
<name>A0A0H2XVP4_BURO1</name>